<proteinExistence type="predicted"/>
<name>A0ACA9RQC0_9GLOM</name>
<keyword evidence="2" id="KW-1185">Reference proteome</keyword>
<dbReference type="Proteomes" id="UP000789920">
    <property type="component" value="Unassembled WGS sequence"/>
</dbReference>
<evidence type="ECO:0000313" key="2">
    <source>
        <dbReference type="Proteomes" id="UP000789920"/>
    </source>
</evidence>
<gene>
    <name evidence="1" type="ORF">RPERSI_LOCUS21601</name>
</gene>
<protein>
    <submittedName>
        <fullName evidence="1">18897_t:CDS:1</fullName>
    </submittedName>
</protein>
<evidence type="ECO:0000313" key="1">
    <source>
        <dbReference type="EMBL" id="CAG8803852.1"/>
    </source>
</evidence>
<dbReference type="EMBL" id="CAJVQC010063677">
    <property type="protein sequence ID" value="CAG8803852.1"/>
    <property type="molecule type" value="Genomic_DNA"/>
</dbReference>
<comment type="caution">
    <text evidence="1">The sequence shown here is derived from an EMBL/GenBank/DDBJ whole genome shotgun (WGS) entry which is preliminary data.</text>
</comment>
<organism evidence="1 2">
    <name type="scientific">Racocetra persica</name>
    <dbReference type="NCBI Taxonomy" id="160502"/>
    <lineage>
        <taxon>Eukaryota</taxon>
        <taxon>Fungi</taxon>
        <taxon>Fungi incertae sedis</taxon>
        <taxon>Mucoromycota</taxon>
        <taxon>Glomeromycotina</taxon>
        <taxon>Glomeromycetes</taxon>
        <taxon>Diversisporales</taxon>
        <taxon>Gigasporaceae</taxon>
        <taxon>Racocetra</taxon>
    </lineage>
</organism>
<reference evidence="1" key="1">
    <citation type="submission" date="2021-06" db="EMBL/GenBank/DDBJ databases">
        <authorList>
            <person name="Kallberg Y."/>
            <person name="Tangrot J."/>
            <person name="Rosling A."/>
        </authorList>
    </citation>
    <scope>NUCLEOTIDE SEQUENCE</scope>
    <source>
        <strain evidence="1">MA461A</strain>
    </source>
</reference>
<feature type="non-terminal residue" evidence="1">
    <location>
        <position position="192"/>
    </location>
</feature>
<accession>A0ACA9RQC0</accession>
<feature type="non-terminal residue" evidence="1">
    <location>
        <position position="1"/>
    </location>
</feature>
<sequence>LMNGAKILSTTATTPENQVPPTSTRFVPNLEAIQNALKYDKKLHYPSVLEYEKVCSIMDIHESEGTVISKQYGVKDAQDPKDQAVLLGVASTIMPTLLTKYPDFLSVDSTGRRNSLNFPNTAFMVRSDEPRGRIVATFVSDKEMIPVVDLMFNSNNVQLNPRWLSMDKWDPYLTATRKHFPNTQIVLCDWHE</sequence>